<comment type="caution">
    <text evidence="2">The sequence shown here is derived from an EMBL/GenBank/DDBJ whole genome shotgun (WGS) entry which is preliminary data.</text>
</comment>
<protein>
    <submittedName>
        <fullName evidence="2">Uncharacterized protein</fullName>
    </submittedName>
</protein>
<dbReference type="RefSeq" id="WP_135265465.1">
    <property type="nucleotide sequence ID" value="NZ_SMLM01000004.1"/>
</dbReference>
<dbReference type="EMBL" id="SMLM01000004">
    <property type="protein sequence ID" value="TFY99238.1"/>
    <property type="molecule type" value="Genomic_DNA"/>
</dbReference>
<accession>A0A4Z0BMQ5</accession>
<gene>
    <name evidence="2" type="ORF">EZ313_21980</name>
</gene>
<dbReference type="Proteomes" id="UP000298180">
    <property type="component" value="Unassembled WGS sequence"/>
</dbReference>
<evidence type="ECO:0000313" key="3">
    <source>
        <dbReference type="Proteomes" id="UP000298180"/>
    </source>
</evidence>
<reference evidence="2 3" key="1">
    <citation type="submission" date="2019-03" db="EMBL/GenBank/DDBJ databases">
        <title>Ramlibacter henchirensis DSM 14656, whole genome shotgun sequence.</title>
        <authorList>
            <person name="Zhang X."/>
            <person name="Feng G."/>
            <person name="Zhu H."/>
        </authorList>
    </citation>
    <scope>NUCLEOTIDE SEQUENCE [LARGE SCALE GENOMIC DNA]</scope>
    <source>
        <strain evidence="2 3">DSM 14656</strain>
    </source>
</reference>
<feature type="region of interest" description="Disordered" evidence="1">
    <location>
        <begin position="252"/>
        <end position="271"/>
    </location>
</feature>
<evidence type="ECO:0000313" key="2">
    <source>
        <dbReference type="EMBL" id="TFY99238.1"/>
    </source>
</evidence>
<dbReference type="AlphaFoldDB" id="A0A4Z0BMQ5"/>
<sequence length="271" mass="29973">MSWDTHEAWPPVRYIAHAIQRSVRQTQKCLRRLEESGELVVRRRTGASNIYILGPRLVDLAKRLAAGERGLWEKFSTGGDDTAHPSSTPDHVDVVHLGHEEGVRGTADDAVHPKHSSTVKEQSQDKEIELRAKQLAKSLIAAGVEVSRHDAVRLEELVRIGAHSGEVLAAIRAASRIPGVKNALAYGAQTLINKRLDTVGTEVERTMEWSEVPWQVVVAHGERLGVGTWDPNTSMEQFLVYKGRVTDALRRERGTSTGTSTDWHGIDLPPL</sequence>
<proteinExistence type="predicted"/>
<dbReference type="OrthoDB" id="1937422at2"/>
<name>A0A4Z0BMQ5_9BURK</name>
<organism evidence="2 3">
    <name type="scientific">Ramlibacter henchirensis</name>
    <dbReference type="NCBI Taxonomy" id="204072"/>
    <lineage>
        <taxon>Bacteria</taxon>
        <taxon>Pseudomonadati</taxon>
        <taxon>Pseudomonadota</taxon>
        <taxon>Betaproteobacteria</taxon>
        <taxon>Burkholderiales</taxon>
        <taxon>Comamonadaceae</taxon>
        <taxon>Ramlibacter</taxon>
    </lineage>
</organism>
<evidence type="ECO:0000256" key="1">
    <source>
        <dbReference type="SAM" id="MobiDB-lite"/>
    </source>
</evidence>
<keyword evidence="3" id="KW-1185">Reference proteome</keyword>